<keyword evidence="4" id="KW-1185">Reference proteome</keyword>
<reference evidence="3 4" key="1">
    <citation type="journal article" date="2011" name="BMC Genomics">
        <title>Genomic insights into an obligate epibiotic bacterial predator: Micavibrio aeruginosavorus ARL-13.</title>
        <authorList>
            <person name="Wang Z."/>
            <person name="Kadouri D."/>
            <person name="Wu M."/>
        </authorList>
    </citation>
    <scope>NUCLEOTIDE SEQUENCE [LARGE SCALE GENOMIC DNA]</scope>
    <source>
        <strain evidence="3 4">ARL-13</strain>
    </source>
</reference>
<feature type="transmembrane region" description="Helical" evidence="2">
    <location>
        <begin position="20"/>
        <end position="41"/>
    </location>
</feature>
<evidence type="ECO:0000313" key="3">
    <source>
        <dbReference type="EMBL" id="AEP10587.1"/>
    </source>
</evidence>
<evidence type="ECO:0000256" key="2">
    <source>
        <dbReference type="SAM" id="Phobius"/>
    </source>
</evidence>
<feature type="region of interest" description="Disordered" evidence="1">
    <location>
        <begin position="147"/>
        <end position="177"/>
    </location>
</feature>
<evidence type="ECO:0000256" key="1">
    <source>
        <dbReference type="SAM" id="MobiDB-lite"/>
    </source>
</evidence>
<evidence type="ECO:0000313" key="4">
    <source>
        <dbReference type="Proteomes" id="UP000009286"/>
    </source>
</evidence>
<dbReference type="HOGENOM" id="CLU_979385_0_0_5"/>
<gene>
    <name evidence="3" type="ordered locus">MICA_2284</name>
</gene>
<name>G2KT43_MICAA</name>
<dbReference type="STRING" id="856793.MICA_2284"/>
<dbReference type="AlphaFoldDB" id="G2KT43"/>
<dbReference type="eggNOG" id="COG5455">
    <property type="taxonomic scope" value="Bacteria"/>
</dbReference>
<feature type="transmembrane region" description="Helical" evidence="2">
    <location>
        <begin position="124"/>
        <end position="143"/>
    </location>
</feature>
<keyword evidence="2" id="KW-1133">Transmembrane helix</keyword>
<dbReference type="Gene3D" id="3.10.450.160">
    <property type="entry name" value="inner membrane protein cigr"/>
    <property type="match status" value="1"/>
</dbReference>
<keyword evidence="2" id="KW-0812">Transmembrane</keyword>
<feature type="compositionally biased region" description="Basic and acidic residues" evidence="1">
    <location>
        <begin position="147"/>
        <end position="176"/>
    </location>
</feature>
<keyword evidence="2" id="KW-0472">Membrane</keyword>
<accession>G2KT43</accession>
<organism evidence="3 4">
    <name type="scientific">Micavibrio aeruginosavorus (strain ARL-13)</name>
    <dbReference type="NCBI Taxonomy" id="856793"/>
    <lineage>
        <taxon>Bacteria</taxon>
        <taxon>Pseudomonadati</taxon>
        <taxon>Bdellovibrionota</taxon>
        <taxon>Bdellovibrionia</taxon>
        <taxon>Bdellovibrionales</taxon>
        <taxon>Pseudobdellovibrionaceae</taxon>
        <taxon>Micavibrio</taxon>
    </lineage>
</organism>
<protein>
    <submittedName>
        <fullName evidence="3">Uncharacterized protein</fullName>
    </submittedName>
</protein>
<dbReference type="EMBL" id="CP002382">
    <property type="protein sequence ID" value="AEP10587.1"/>
    <property type="molecule type" value="Genomic_DNA"/>
</dbReference>
<dbReference type="Proteomes" id="UP000009286">
    <property type="component" value="Chromosome"/>
</dbReference>
<sequence length="284" mass="31038">MWGATIIMDITTTITLMDRAVTMITAMTMITAIAGMTMCMMNHVDMARPGNRPETLPITGLDAGGRIGIPLFLFAKPPLIFAINGPHPERRRAGTGPESGFEEKRDMTAYIKTMDLRSVLKHGLVAFMAAGLVMGAFVSVAMADKGGKGNGKPEHVQGQHDDRGDDRGHEGRHGDDDLVSILIGDQDRRVLNDYLNRNYRKDCPPGLAKKNNGCLPPGIAKKYRVGYPLPDDVRFMPLPRDLRDLLSPAPRGYQYVQVDKDILLISEASKKVIDAVTLLSAVGN</sequence>
<dbReference type="KEGG" id="mai:MICA_2284"/>
<proteinExistence type="predicted"/>